<accession>A0A093SN91</accession>
<dbReference type="Proteomes" id="UP000032874">
    <property type="component" value="Unassembled WGS sequence"/>
</dbReference>
<evidence type="ECO:0000313" key="2">
    <source>
        <dbReference type="EMBL" id="KFX16705.1"/>
    </source>
</evidence>
<gene>
    <name evidence="2" type="ORF">JV35_17440</name>
    <name evidence="1" type="ORF">KP22_01775</name>
</gene>
<evidence type="ECO:0000313" key="4">
    <source>
        <dbReference type="Proteomes" id="UP000032874"/>
    </source>
</evidence>
<dbReference type="EMBL" id="JQHL01000012">
    <property type="protein sequence ID" value="KFX16705.1"/>
    <property type="molecule type" value="Genomic_DNA"/>
</dbReference>
<reference evidence="3 4" key="1">
    <citation type="submission" date="2014-08" db="EMBL/GenBank/DDBJ databases">
        <title>Genome sequences of NCPPB Pectobacterium isolates.</title>
        <authorList>
            <person name="Glover R.H."/>
            <person name="Sapp M."/>
            <person name="Elphinstone J."/>
        </authorList>
    </citation>
    <scope>NUCLEOTIDE SEQUENCE [LARGE SCALE GENOMIC DNA]</scope>
    <source>
        <strain evidence="2 3">NCPPB 2793</strain>
        <strain evidence="1 4">NCPPB 2795</strain>
    </source>
</reference>
<evidence type="ECO:0000313" key="3">
    <source>
        <dbReference type="Proteomes" id="UP000032869"/>
    </source>
</evidence>
<dbReference type="Proteomes" id="UP000032869">
    <property type="component" value="Unassembled WGS sequence"/>
</dbReference>
<sequence length="64" mass="6869">MITAGADHVKGVNHKIALFGERMCNMPIFLANTDSLSCSFIASVDALTIFICRTTPIAALILTE</sequence>
<keyword evidence="3" id="KW-1185">Reference proteome</keyword>
<comment type="caution">
    <text evidence="1">The sequence shown here is derived from an EMBL/GenBank/DDBJ whole genome shotgun (WGS) entry which is preliminary data.</text>
</comment>
<name>A0A093SN91_9GAMM</name>
<organism evidence="1 4">
    <name type="scientific">Pectobacterium betavasculorum</name>
    <dbReference type="NCBI Taxonomy" id="55207"/>
    <lineage>
        <taxon>Bacteria</taxon>
        <taxon>Pseudomonadati</taxon>
        <taxon>Pseudomonadota</taxon>
        <taxon>Gammaproteobacteria</taxon>
        <taxon>Enterobacterales</taxon>
        <taxon>Pectobacteriaceae</taxon>
        <taxon>Pectobacterium</taxon>
    </lineage>
</organism>
<dbReference type="EMBL" id="JQHM01000001">
    <property type="protein sequence ID" value="KFX06844.1"/>
    <property type="molecule type" value="Genomic_DNA"/>
</dbReference>
<proteinExistence type="predicted"/>
<dbReference type="AlphaFoldDB" id="A0A093SN91"/>
<evidence type="ECO:0000313" key="1">
    <source>
        <dbReference type="EMBL" id="KFX06844.1"/>
    </source>
</evidence>
<protein>
    <submittedName>
        <fullName evidence="1">Uncharacterized protein</fullName>
    </submittedName>
</protein>